<protein>
    <submittedName>
        <fullName evidence="1">Uncharacterized protein</fullName>
    </submittedName>
</protein>
<gene>
    <name evidence="1" type="ORF">SAMN04487860_10613</name>
</gene>
<dbReference type="Proteomes" id="UP000184394">
    <property type="component" value="Unassembled WGS sequence"/>
</dbReference>
<proteinExistence type="predicted"/>
<dbReference type="RefSeq" id="WP_072950386.1">
    <property type="nucleotide sequence ID" value="NZ_FRCT01000006.1"/>
</dbReference>
<accession>A0A1M7JI24</accession>
<sequence length="194" mass="22211">MGKRECADAESAAKHLNELLSGTDILKEICTIRKGQHIATVNKQIEAHTFKSVSDNNRLQTGQLWLLTGRNGDSIKALNAGQSLDIRSEIEYDVGVMYGIISGKNVKCPYRKLRESYEELTFYEVDTDCYLERVFGSIGECDGIVRIMYEMSREYMAEALIAYKTGAEYWDFNRSGMDKRSYYRILDMPDILKK</sequence>
<evidence type="ECO:0000313" key="1">
    <source>
        <dbReference type="EMBL" id="SHM52596.1"/>
    </source>
</evidence>
<dbReference type="OrthoDB" id="2081750at2"/>
<name>A0A1M7JI24_RUMFL</name>
<dbReference type="EMBL" id="FRCT01000006">
    <property type="protein sequence ID" value="SHM52596.1"/>
    <property type="molecule type" value="Genomic_DNA"/>
</dbReference>
<organism evidence="1 2">
    <name type="scientific">Ruminococcus flavefaciens</name>
    <dbReference type="NCBI Taxonomy" id="1265"/>
    <lineage>
        <taxon>Bacteria</taxon>
        <taxon>Bacillati</taxon>
        <taxon>Bacillota</taxon>
        <taxon>Clostridia</taxon>
        <taxon>Eubacteriales</taxon>
        <taxon>Oscillospiraceae</taxon>
        <taxon>Ruminococcus</taxon>
    </lineage>
</organism>
<evidence type="ECO:0000313" key="2">
    <source>
        <dbReference type="Proteomes" id="UP000184394"/>
    </source>
</evidence>
<reference evidence="1 2" key="1">
    <citation type="submission" date="2016-11" db="EMBL/GenBank/DDBJ databases">
        <authorList>
            <person name="Jaros S."/>
            <person name="Januszkiewicz K."/>
            <person name="Wedrychowicz H."/>
        </authorList>
    </citation>
    <scope>NUCLEOTIDE SEQUENCE [LARGE SCALE GENOMIC DNA]</scope>
    <source>
        <strain evidence="1 2">Y1</strain>
    </source>
</reference>
<dbReference type="AlphaFoldDB" id="A0A1M7JI24"/>